<reference evidence="5" key="1">
    <citation type="submission" date="2018-05" db="EMBL/GenBank/DDBJ databases">
        <authorList>
            <person name="Lanie J.A."/>
            <person name="Ng W.-L."/>
            <person name="Kazmierczak K.M."/>
            <person name="Andrzejewski T.M."/>
            <person name="Davidsen T.M."/>
            <person name="Wayne K.J."/>
            <person name="Tettelin H."/>
            <person name="Glass J.I."/>
            <person name="Rusch D."/>
            <person name="Podicherti R."/>
            <person name="Tsui H.-C.T."/>
            <person name="Winkler M.E."/>
        </authorList>
    </citation>
    <scope>NUCLEOTIDE SEQUENCE</scope>
</reference>
<name>A0A381RN78_9ZZZZ</name>
<keyword evidence="1" id="KW-0489">Methyltransferase</keyword>
<dbReference type="InterPro" id="IPR029063">
    <property type="entry name" value="SAM-dependent_MTases_sf"/>
</dbReference>
<evidence type="ECO:0000256" key="1">
    <source>
        <dbReference type="ARBA" id="ARBA00022603"/>
    </source>
</evidence>
<dbReference type="InterPro" id="IPR013216">
    <property type="entry name" value="Methyltransf_11"/>
</dbReference>
<protein>
    <recommendedName>
        <fullName evidence="4">Methyltransferase type 11 domain-containing protein</fullName>
    </recommendedName>
</protein>
<evidence type="ECO:0000313" key="5">
    <source>
        <dbReference type="EMBL" id="SUZ92469.1"/>
    </source>
</evidence>
<feature type="domain" description="Methyltransferase type 11" evidence="4">
    <location>
        <begin position="46"/>
        <end position="139"/>
    </location>
</feature>
<dbReference type="PANTHER" id="PTHR43464:SF19">
    <property type="entry name" value="UBIQUINONE BIOSYNTHESIS O-METHYLTRANSFERASE, MITOCHONDRIAL"/>
    <property type="match status" value="1"/>
</dbReference>
<dbReference type="AlphaFoldDB" id="A0A381RN78"/>
<evidence type="ECO:0000256" key="3">
    <source>
        <dbReference type="ARBA" id="ARBA00022691"/>
    </source>
</evidence>
<evidence type="ECO:0000256" key="2">
    <source>
        <dbReference type="ARBA" id="ARBA00022679"/>
    </source>
</evidence>
<dbReference type="SUPFAM" id="SSF53335">
    <property type="entry name" value="S-adenosyl-L-methionine-dependent methyltransferases"/>
    <property type="match status" value="1"/>
</dbReference>
<evidence type="ECO:0000259" key="4">
    <source>
        <dbReference type="Pfam" id="PF08241"/>
    </source>
</evidence>
<keyword evidence="3" id="KW-0949">S-adenosyl-L-methionine</keyword>
<dbReference type="PANTHER" id="PTHR43464">
    <property type="entry name" value="METHYLTRANSFERASE"/>
    <property type="match status" value="1"/>
</dbReference>
<organism evidence="5">
    <name type="scientific">marine metagenome</name>
    <dbReference type="NCBI Taxonomy" id="408172"/>
    <lineage>
        <taxon>unclassified sequences</taxon>
        <taxon>metagenomes</taxon>
        <taxon>ecological metagenomes</taxon>
    </lineage>
</organism>
<sequence length="231" mass="25459">METLSNVRDGYDRWAKVYDDDQNPLQGLEGPLVQQACGNVQGLRVLDMGCGTGRHALWLAQAGAKVTGIDFSEAMLVKAHEKTTDYSIELIAHDLHQRLPFEAGEFDLVVSGLVLEHIADLAHYFSEVTRVLDNPGRAVVSAMHPAMFLRDSQAQFTDPNSGEKIRPGSLPHQLSDLVMGAVSASLELVHFSEHSADAQLTANFPRSEKYVGWPMLVLFEFRAVTAVQTQE</sequence>
<dbReference type="GO" id="GO:0008757">
    <property type="term" value="F:S-adenosylmethionine-dependent methyltransferase activity"/>
    <property type="evidence" value="ECO:0007669"/>
    <property type="project" value="InterPro"/>
</dbReference>
<dbReference type="CDD" id="cd02440">
    <property type="entry name" value="AdoMet_MTases"/>
    <property type="match status" value="1"/>
</dbReference>
<proteinExistence type="predicted"/>
<dbReference type="EMBL" id="UINC01002061">
    <property type="protein sequence ID" value="SUZ92469.1"/>
    <property type="molecule type" value="Genomic_DNA"/>
</dbReference>
<keyword evidence="2" id="KW-0808">Transferase</keyword>
<gene>
    <name evidence="5" type="ORF">METZ01_LOCUS45323</name>
</gene>
<accession>A0A381RN78</accession>
<dbReference type="Gene3D" id="3.40.50.150">
    <property type="entry name" value="Vaccinia Virus protein VP39"/>
    <property type="match status" value="1"/>
</dbReference>
<dbReference type="GO" id="GO:0032259">
    <property type="term" value="P:methylation"/>
    <property type="evidence" value="ECO:0007669"/>
    <property type="project" value="UniProtKB-KW"/>
</dbReference>
<dbReference type="Pfam" id="PF08241">
    <property type="entry name" value="Methyltransf_11"/>
    <property type="match status" value="1"/>
</dbReference>